<dbReference type="SUPFAM" id="SSF50129">
    <property type="entry name" value="GroES-like"/>
    <property type="match status" value="1"/>
</dbReference>
<protein>
    <submittedName>
        <fullName evidence="5">Zinc-binding dehydrogenase</fullName>
    </submittedName>
</protein>
<dbReference type="Gene3D" id="3.40.50.720">
    <property type="entry name" value="NAD(P)-binding Rossmann-like Domain"/>
    <property type="match status" value="1"/>
</dbReference>
<dbReference type="InterPro" id="IPR011032">
    <property type="entry name" value="GroES-like_sf"/>
</dbReference>
<evidence type="ECO:0000256" key="2">
    <source>
        <dbReference type="ARBA" id="ARBA00023002"/>
    </source>
</evidence>
<name>A0ABW1I3G6_9PSEU</name>
<dbReference type="RefSeq" id="WP_379563137.1">
    <property type="nucleotide sequence ID" value="NZ_JBHSQK010000003.1"/>
</dbReference>
<evidence type="ECO:0000313" key="5">
    <source>
        <dbReference type="EMBL" id="MFC5946849.1"/>
    </source>
</evidence>
<keyword evidence="6" id="KW-1185">Reference proteome</keyword>
<evidence type="ECO:0000259" key="3">
    <source>
        <dbReference type="Pfam" id="PF00107"/>
    </source>
</evidence>
<organism evidence="5 6">
    <name type="scientific">Pseudonocardia lutea</name>
    <dbReference type="NCBI Taxonomy" id="2172015"/>
    <lineage>
        <taxon>Bacteria</taxon>
        <taxon>Bacillati</taxon>
        <taxon>Actinomycetota</taxon>
        <taxon>Actinomycetes</taxon>
        <taxon>Pseudonocardiales</taxon>
        <taxon>Pseudonocardiaceae</taxon>
        <taxon>Pseudonocardia</taxon>
    </lineage>
</organism>
<dbReference type="EMBL" id="JBHSQK010000003">
    <property type="protein sequence ID" value="MFC5946849.1"/>
    <property type="molecule type" value="Genomic_DNA"/>
</dbReference>
<dbReference type="InterPro" id="IPR036291">
    <property type="entry name" value="NAD(P)-bd_dom_sf"/>
</dbReference>
<dbReference type="PANTHER" id="PTHR43401">
    <property type="entry name" value="L-THREONINE 3-DEHYDROGENASE"/>
    <property type="match status" value="1"/>
</dbReference>
<accession>A0ABW1I3G6</accession>
<dbReference type="Pfam" id="PF00107">
    <property type="entry name" value="ADH_zinc_N"/>
    <property type="match status" value="1"/>
</dbReference>
<dbReference type="InterPro" id="IPR050129">
    <property type="entry name" value="Zn_alcohol_dh"/>
</dbReference>
<dbReference type="Gene3D" id="3.90.180.10">
    <property type="entry name" value="Medium-chain alcohol dehydrogenases, catalytic domain"/>
    <property type="match status" value="1"/>
</dbReference>
<comment type="caution">
    <text evidence="5">The sequence shown here is derived from an EMBL/GenBank/DDBJ whole genome shotgun (WGS) entry which is preliminary data.</text>
</comment>
<evidence type="ECO:0000313" key="6">
    <source>
        <dbReference type="Proteomes" id="UP001596119"/>
    </source>
</evidence>
<dbReference type="PANTHER" id="PTHR43401:SF5">
    <property type="entry name" value="ALCOHOL DEHYDROGENASE-RELATED"/>
    <property type="match status" value="1"/>
</dbReference>
<evidence type="ECO:0000259" key="4">
    <source>
        <dbReference type="Pfam" id="PF08240"/>
    </source>
</evidence>
<evidence type="ECO:0000256" key="1">
    <source>
        <dbReference type="ARBA" id="ARBA00001947"/>
    </source>
</evidence>
<keyword evidence="2" id="KW-0560">Oxidoreductase</keyword>
<sequence length="357" mass="36878">MLVELGKPLEVIDVALAPPAPGRILVRTGATPFCATDVLNAQGLFGKVPPTILGHASTGVVEEVGPEVSGVAVGDRVVVHGTAECGRCFYCVRGRPDQCSVIFDRPAGPPVVGTLPDGRSVTAAGNVGGYAAMMSADARQVVPVTTSLPDAVLGMLGCGVTTGLGSVFNVARVVPGSDVAVVGCGQLGLWTIQAAVLAGASRVVAVDPDVTRRELAVRCGATDVVDPAEADPVEQVRALTGGYGVSYAIETAGPTDAQRDALLMTHRAGTVVLTGCAPTGSQVVFPQVPLAIQGRAVLSSQNGNVRMHHDIPRYVRLLEEGRIDPTPILTRTYKLEQINDSLADSRDLRGVTTVLIP</sequence>
<feature type="domain" description="Alcohol dehydrogenase-like C-terminal" evidence="3">
    <location>
        <begin position="187"/>
        <end position="319"/>
    </location>
</feature>
<comment type="cofactor">
    <cofactor evidence="1">
        <name>Zn(2+)</name>
        <dbReference type="ChEBI" id="CHEBI:29105"/>
    </cofactor>
</comment>
<dbReference type="Proteomes" id="UP001596119">
    <property type="component" value="Unassembled WGS sequence"/>
</dbReference>
<dbReference type="SUPFAM" id="SSF51735">
    <property type="entry name" value="NAD(P)-binding Rossmann-fold domains"/>
    <property type="match status" value="1"/>
</dbReference>
<feature type="domain" description="Alcohol dehydrogenase-like N-terminal" evidence="4">
    <location>
        <begin position="21"/>
        <end position="144"/>
    </location>
</feature>
<dbReference type="InterPro" id="IPR013154">
    <property type="entry name" value="ADH-like_N"/>
</dbReference>
<dbReference type="InterPro" id="IPR013149">
    <property type="entry name" value="ADH-like_C"/>
</dbReference>
<proteinExistence type="predicted"/>
<dbReference type="Pfam" id="PF08240">
    <property type="entry name" value="ADH_N"/>
    <property type="match status" value="1"/>
</dbReference>
<reference evidence="6" key="1">
    <citation type="journal article" date="2019" name="Int. J. Syst. Evol. Microbiol.">
        <title>The Global Catalogue of Microorganisms (GCM) 10K type strain sequencing project: providing services to taxonomists for standard genome sequencing and annotation.</title>
        <authorList>
            <consortium name="The Broad Institute Genomics Platform"/>
            <consortium name="The Broad Institute Genome Sequencing Center for Infectious Disease"/>
            <person name="Wu L."/>
            <person name="Ma J."/>
        </authorList>
    </citation>
    <scope>NUCLEOTIDE SEQUENCE [LARGE SCALE GENOMIC DNA]</scope>
    <source>
        <strain evidence="6">CGMCC 4.7397</strain>
    </source>
</reference>
<gene>
    <name evidence="5" type="ORF">ACFQH9_00990</name>
</gene>